<dbReference type="AlphaFoldDB" id="A0A1K2HZB5"/>
<gene>
    <name evidence="1" type="ORF">SAMN02983003_2427</name>
</gene>
<evidence type="ECO:0000313" key="2">
    <source>
        <dbReference type="Proteomes" id="UP000183447"/>
    </source>
</evidence>
<accession>A0A1K2HZB5</accession>
<protein>
    <submittedName>
        <fullName evidence="1">RHH-type transcriptional regulator, rel operon repressor / antitoxin RelB</fullName>
    </submittedName>
</protein>
<dbReference type="OrthoDB" id="9812023at2"/>
<keyword evidence="2" id="KW-1185">Reference proteome</keyword>
<dbReference type="Proteomes" id="UP000183447">
    <property type="component" value="Unassembled WGS sequence"/>
</dbReference>
<dbReference type="RefSeq" id="WP_072343199.1">
    <property type="nucleotide sequence ID" value="NZ_FPKU01000002.1"/>
</dbReference>
<evidence type="ECO:0000313" key="1">
    <source>
        <dbReference type="EMBL" id="SFZ85173.1"/>
    </source>
</evidence>
<sequence>MTVTFQLPPALEARIEAIIHRTGRNRDAVIEDILTQGIEDVEDYHRGAEVLERIRNGDEELLSASDMRRELGLDD</sequence>
<organism evidence="1 2">
    <name type="scientific">Devosia enhydra</name>
    <dbReference type="NCBI Taxonomy" id="665118"/>
    <lineage>
        <taxon>Bacteria</taxon>
        <taxon>Pseudomonadati</taxon>
        <taxon>Pseudomonadota</taxon>
        <taxon>Alphaproteobacteria</taxon>
        <taxon>Hyphomicrobiales</taxon>
        <taxon>Devosiaceae</taxon>
        <taxon>Devosia</taxon>
    </lineage>
</organism>
<name>A0A1K2HZB5_9HYPH</name>
<proteinExistence type="predicted"/>
<reference evidence="1 2" key="1">
    <citation type="submission" date="2016-11" db="EMBL/GenBank/DDBJ databases">
        <authorList>
            <person name="Jaros S."/>
            <person name="Januszkiewicz K."/>
            <person name="Wedrychowicz H."/>
        </authorList>
    </citation>
    <scope>NUCLEOTIDE SEQUENCE [LARGE SCALE GENOMIC DNA]</scope>
    <source>
        <strain evidence="1 2">ATCC 23634</strain>
    </source>
</reference>
<dbReference type="STRING" id="665118.SAMN02983003_2427"/>
<dbReference type="EMBL" id="FPKU01000002">
    <property type="protein sequence ID" value="SFZ85173.1"/>
    <property type="molecule type" value="Genomic_DNA"/>
</dbReference>